<reference evidence="8 9" key="1">
    <citation type="submission" date="2024-07" db="EMBL/GenBank/DDBJ databases">
        <title>Section-level genome sequencing and comparative genomics of Aspergillus sections Usti and Cavernicolus.</title>
        <authorList>
            <consortium name="Lawrence Berkeley National Laboratory"/>
            <person name="Nybo J.L."/>
            <person name="Vesth T.C."/>
            <person name="Theobald S."/>
            <person name="Frisvad J.C."/>
            <person name="Larsen T.O."/>
            <person name="Kjaerboelling I."/>
            <person name="Rothschild-Mancinelli K."/>
            <person name="Lyhne E.K."/>
            <person name="Kogle M.E."/>
            <person name="Barry K."/>
            <person name="Clum A."/>
            <person name="Na H."/>
            <person name="Ledsgaard L."/>
            <person name="Lin J."/>
            <person name="Lipzen A."/>
            <person name="Kuo A."/>
            <person name="Riley R."/>
            <person name="Mondo S."/>
            <person name="Labutti K."/>
            <person name="Haridas S."/>
            <person name="Pangalinan J."/>
            <person name="Salamov A.A."/>
            <person name="Simmons B.A."/>
            <person name="Magnuson J.K."/>
            <person name="Chen J."/>
            <person name="Drula E."/>
            <person name="Henrissat B."/>
            <person name="Wiebenga A."/>
            <person name="Lubbers R.J."/>
            <person name="Gomes A.C."/>
            <person name="Makela M.R."/>
            <person name="Stajich J."/>
            <person name="Grigoriev I.V."/>
            <person name="Mortensen U.H."/>
            <person name="De Vries R.P."/>
            <person name="Baker S.E."/>
            <person name="Andersen M.R."/>
        </authorList>
    </citation>
    <scope>NUCLEOTIDE SEQUENCE [LARGE SCALE GENOMIC DNA]</scope>
    <source>
        <strain evidence="8 9">CBS 123904</strain>
    </source>
</reference>
<evidence type="ECO:0000256" key="4">
    <source>
        <dbReference type="ARBA" id="ARBA00022989"/>
    </source>
</evidence>
<evidence type="ECO:0000256" key="3">
    <source>
        <dbReference type="ARBA" id="ARBA00022692"/>
    </source>
</evidence>
<sequence length="585" mass="63279">MEMEQITRISCEDGKAASGNVAHAETISNADHSLDRGTKLVQGVGEDGAGVHHHMSWQLFLSLVTMSFLWVGSQIPLYLFGSVLPLIYADIGGYDRYIWLVIGYLIPNAALCPFVGALSDMFGRRYVAIGGQILFILGPVVTATAKEMNIAIAGEVFSGLGAGLNELIALVGTAEMVPYRKRGTYIGAIILTILPFCPSVLWAQMIAKASHWRYVGIVVGVWNFIGLLLVVSFYKEPAGRTSARKRMDIIKEVDYIGGFLSTVGVLCFMMGMQWGAQQYSWNSAHVLLPFILGIVSIIAFFVWEAKFAPYPMVPAKLFSKDKRTMIAILLITFWSGGNYFVLLLLWPTQCYNVYGDDPIGIDIRALPTGFGIVFGAALVLILIPVVKGRTTPLMIFSCALMTAATGAISVGTPHNLSTLWGLTTIASIAVGFVIIPSSIIAQFVCSIDLIGTVTAITLSIRFIGGAVAFTAYDNVLYSKFNGYILTIVVPAIVQNGIVAPIRGDVIGALATLAAEAKFPELKETIAANPAVQNKEIAYDIVIGATQEAYALAFRYPYWISIAFGSISLVCSLFLKDIRTVLLAEN</sequence>
<feature type="transmembrane region" description="Helical" evidence="6">
    <location>
        <begin position="393"/>
        <end position="412"/>
    </location>
</feature>
<comment type="caution">
    <text evidence="8">The sequence shown here is derived from an EMBL/GenBank/DDBJ whole genome shotgun (WGS) entry which is preliminary data.</text>
</comment>
<feature type="transmembrane region" description="Helical" evidence="6">
    <location>
        <begin position="555"/>
        <end position="574"/>
    </location>
</feature>
<dbReference type="SUPFAM" id="SSF103473">
    <property type="entry name" value="MFS general substrate transporter"/>
    <property type="match status" value="1"/>
</dbReference>
<dbReference type="Proteomes" id="UP001610446">
    <property type="component" value="Unassembled WGS sequence"/>
</dbReference>
<feature type="transmembrane region" description="Helical" evidence="6">
    <location>
        <begin position="255"/>
        <end position="274"/>
    </location>
</feature>
<feature type="transmembrane region" description="Helical" evidence="6">
    <location>
        <begin position="286"/>
        <end position="303"/>
    </location>
</feature>
<dbReference type="InterPro" id="IPR010573">
    <property type="entry name" value="MFS_Str1/Tri12-like"/>
</dbReference>
<feature type="transmembrane region" description="Helical" evidence="6">
    <location>
        <begin position="324"/>
        <end position="346"/>
    </location>
</feature>
<dbReference type="Gene3D" id="1.20.1250.20">
    <property type="entry name" value="MFS general substrate transporter like domains"/>
    <property type="match status" value="2"/>
</dbReference>
<feature type="transmembrane region" description="Helical" evidence="6">
    <location>
        <begin position="150"/>
        <end position="172"/>
    </location>
</feature>
<dbReference type="EMBL" id="JBFXLU010000133">
    <property type="protein sequence ID" value="KAL2839413.1"/>
    <property type="molecule type" value="Genomic_DNA"/>
</dbReference>
<dbReference type="PANTHER" id="PTHR23501">
    <property type="entry name" value="MAJOR FACILITATOR SUPERFAMILY"/>
    <property type="match status" value="1"/>
</dbReference>
<name>A0ABR4JKB1_9EURO</name>
<feature type="transmembrane region" description="Helical" evidence="6">
    <location>
        <begin position="212"/>
        <end position="234"/>
    </location>
</feature>
<evidence type="ECO:0000256" key="2">
    <source>
        <dbReference type="ARBA" id="ARBA00022448"/>
    </source>
</evidence>
<proteinExistence type="predicted"/>
<keyword evidence="5 6" id="KW-0472">Membrane</keyword>
<feature type="transmembrane region" description="Helical" evidence="6">
    <location>
        <begin position="97"/>
        <end position="119"/>
    </location>
</feature>
<dbReference type="InterPro" id="IPR036259">
    <property type="entry name" value="MFS_trans_sf"/>
</dbReference>
<accession>A0ABR4JKB1</accession>
<feature type="transmembrane region" description="Helical" evidence="6">
    <location>
        <begin position="126"/>
        <end position="144"/>
    </location>
</feature>
<feature type="transmembrane region" description="Helical" evidence="6">
    <location>
        <begin position="449"/>
        <end position="472"/>
    </location>
</feature>
<dbReference type="InterPro" id="IPR005829">
    <property type="entry name" value="Sugar_transporter_CS"/>
</dbReference>
<comment type="subcellular location">
    <subcellularLocation>
        <location evidence="1">Membrane</location>
        <topology evidence="1">Multi-pass membrane protein</topology>
    </subcellularLocation>
</comment>
<evidence type="ECO:0000259" key="7">
    <source>
        <dbReference type="PROSITE" id="PS50850"/>
    </source>
</evidence>
<gene>
    <name evidence="8" type="ORF">BJY01DRAFT_257753</name>
</gene>
<dbReference type="PROSITE" id="PS00216">
    <property type="entry name" value="SUGAR_TRANSPORT_1"/>
    <property type="match status" value="1"/>
</dbReference>
<evidence type="ECO:0000313" key="8">
    <source>
        <dbReference type="EMBL" id="KAL2839413.1"/>
    </source>
</evidence>
<keyword evidence="2" id="KW-0813">Transport</keyword>
<keyword evidence="3 6" id="KW-0812">Transmembrane</keyword>
<keyword evidence="4 6" id="KW-1133">Transmembrane helix</keyword>
<evidence type="ECO:0000256" key="6">
    <source>
        <dbReference type="SAM" id="Phobius"/>
    </source>
</evidence>
<dbReference type="PANTHER" id="PTHR23501:SF109">
    <property type="entry name" value="MAJOR FACILITATOR SUPERFAMILY (MFS) PROFILE DOMAIN-CONTAINING PROTEIN-RELATED"/>
    <property type="match status" value="1"/>
</dbReference>
<feature type="transmembrane region" description="Helical" evidence="6">
    <location>
        <begin position="418"/>
        <end position="437"/>
    </location>
</feature>
<dbReference type="PROSITE" id="PS50850">
    <property type="entry name" value="MFS"/>
    <property type="match status" value="1"/>
</dbReference>
<dbReference type="Pfam" id="PF06609">
    <property type="entry name" value="TRI12"/>
    <property type="match status" value="1"/>
</dbReference>
<evidence type="ECO:0000313" key="9">
    <source>
        <dbReference type="Proteomes" id="UP001610446"/>
    </source>
</evidence>
<feature type="domain" description="Major facilitator superfamily (MFS) profile" evidence="7">
    <location>
        <begin position="60"/>
        <end position="502"/>
    </location>
</feature>
<keyword evidence="9" id="KW-1185">Reference proteome</keyword>
<evidence type="ECO:0000256" key="5">
    <source>
        <dbReference type="ARBA" id="ARBA00023136"/>
    </source>
</evidence>
<evidence type="ECO:0000256" key="1">
    <source>
        <dbReference type="ARBA" id="ARBA00004141"/>
    </source>
</evidence>
<dbReference type="InterPro" id="IPR020846">
    <property type="entry name" value="MFS_dom"/>
</dbReference>
<organism evidence="8 9">
    <name type="scientific">Aspergillus pseudoustus</name>
    <dbReference type="NCBI Taxonomy" id="1810923"/>
    <lineage>
        <taxon>Eukaryota</taxon>
        <taxon>Fungi</taxon>
        <taxon>Dikarya</taxon>
        <taxon>Ascomycota</taxon>
        <taxon>Pezizomycotina</taxon>
        <taxon>Eurotiomycetes</taxon>
        <taxon>Eurotiomycetidae</taxon>
        <taxon>Eurotiales</taxon>
        <taxon>Aspergillaceae</taxon>
        <taxon>Aspergillus</taxon>
        <taxon>Aspergillus subgen. Nidulantes</taxon>
    </lineage>
</organism>
<feature type="transmembrane region" description="Helical" evidence="6">
    <location>
        <begin position="59"/>
        <end position="77"/>
    </location>
</feature>
<protein>
    <submittedName>
        <fullName evidence="8">Fungal trichothecene efflux pump</fullName>
    </submittedName>
</protein>
<feature type="transmembrane region" description="Helical" evidence="6">
    <location>
        <begin position="184"/>
        <end position="206"/>
    </location>
</feature>
<feature type="transmembrane region" description="Helical" evidence="6">
    <location>
        <begin position="366"/>
        <end position="386"/>
    </location>
</feature>